<dbReference type="InterPro" id="IPR050201">
    <property type="entry name" value="Bacterial_glucokinase"/>
</dbReference>
<evidence type="ECO:0000256" key="2">
    <source>
        <dbReference type="ARBA" id="ARBA00022777"/>
    </source>
</evidence>
<accession>A0A1H7MLA8</accession>
<dbReference type="GO" id="GO:0005524">
    <property type="term" value="F:ATP binding"/>
    <property type="evidence" value="ECO:0007669"/>
    <property type="project" value="UniProtKB-UniRule"/>
</dbReference>
<dbReference type="NCBIfam" id="NF009073">
    <property type="entry name" value="PRK12408.1"/>
    <property type="match status" value="1"/>
</dbReference>
<comment type="similarity">
    <text evidence="3 4">Belongs to the bacterial glucokinase family.</text>
</comment>
<dbReference type="EMBL" id="FOBI01000006">
    <property type="protein sequence ID" value="SEL11648.1"/>
    <property type="molecule type" value="Genomic_DNA"/>
</dbReference>
<dbReference type="NCBIfam" id="TIGR00749">
    <property type="entry name" value="glk"/>
    <property type="match status" value="1"/>
</dbReference>
<reference evidence="6" key="1">
    <citation type="submission" date="2016-10" db="EMBL/GenBank/DDBJ databases">
        <authorList>
            <person name="Varghese N."/>
            <person name="Submissions S."/>
        </authorList>
    </citation>
    <scope>NUCLEOTIDE SEQUENCE [LARGE SCALE GENOMIC DNA]</scope>
    <source>
        <strain evidence="6">CGMCC 1.9127</strain>
    </source>
</reference>
<keyword evidence="3" id="KW-0963">Cytoplasm</keyword>
<dbReference type="GO" id="GO:0005536">
    <property type="term" value="F:D-glucose binding"/>
    <property type="evidence" value="ECO:0007669"/>
    <property type="project" value="InterPro"/>
</dbReference>
<dbReference type="PANTHER" id="PTHR47690">
    <property type="entry name" value="GLUCOKINASE"/>
    <property type="match status" value="1"/>
</dbReference>
<dbReference type="Proteomes" id="UP000199297">
    <property type="component" value="Unassembled WGS sequence"/>
</dbReference>
<proteinExistence type="inferred from homology"/>
<organism evidence="5 6">
    <name type="scientific">Colwellia chukchiensis</name>
    <dbReference type="NCBI Taxonomy" id="641665"/>
    <lineage>
        <taxon>Bacteria</taxon>
        <taxon>Pseudomonadati</taxon>
        <taxon>Pseudomonadota</taxon>
        <taxon>Gammaproteobacteria</taxon>
        <taxon>Alteromonadales</taxon>
        <taxon>Colwelliaceae</taxon>
        <taxon>Colwellia</taxon>
    </lineage>
</organism>
<keyword evidence="6" id="KW-1185">Reference proteome</keyword>
<dbReference type="GO" id="GO:0006096">
    <property type="term" value="P:glycolytic process"/>
    <property type="evidence" value="ECO:0007669"/>
    <property type="project" value="UniProtKB-UniRule"/>
</dbReference>
<protein>
    <recommendedName>
        <fullName evidence="3">Glucokinase</fullName>
        <ecNumber evidence="3">2.7.1.2</ecNumber>
    </recommendedName>
    <alternativeName>
        <fullName evidence="3">Glucose kinase</fullName>
    </alternativeName>
</protein>
<dbReference type="InterPro" id="IPR003836">
    <property type="entry name" value="Glucokinase"/>
</dbReference>
<dbReference type="STRING" id="641665.GCA_002104455_03217"/>
<dbReference type="CDD" id="cd24008">
    <property type="entry name" value="ASKHA_NBD_GLK"/>
    <property type="match status" value="1"/>
</dbReference>
<dbReference type="HAMAP" id="MF_00524">
    <property type="entry name" value="Glucokinase"/>
    <property type="match status" value="1"/>
</dbReference>
<dbReference type="Gene3D" id="3.30.420.40">
    <property type="match status" value="1"/>
</dbReference>
<sequence length="338" mass="36801">MEFNEINLVADIGGTNMRVAQADNQGNISNITIYACADYGSLAEVLTDFMQRQQWHGKQVNACLAIACPVDKDLIVMTNLPWQFSQAELKAQLQFKQLILINDFTAIAHAIPQLTDAEKVQVGQGRVIDNKPIAICGPGTGLGVASLVACHDGWLSLSGEGGHADFAPVDQQEIKILQFLAEKYHRVSYEQLLSGLGIEQIYQALSADKSGQAVYYSAREITEKALSKQCELAVATLKQFCRILGSFAGNLALTLGSHGGVYIAGGVVPRFLEFFADSEFRERFEAKGRLSSFNQPIPTFVVTAEQPGLVGAAAYLNQSIEEQKQTIIANNLTHTMTN</sequence>
<dbReference type="InterPro" id="IPR043129">
    <property type="entry name" value="ATPase_NBD"/>
</dbReference>
<evidence type="ECO:0000256" key="3">
    <source>
        <dbReference type="HAMAP-Rule" id="MF_00524"/>
    </source>
</evidence>
<dbReference type="PANTHER" id="PTHR47690:SF1">
    <property type="entry name" value="GLUCOKINASE"/>
    <property type="match status" value="1"/>
</dbReference>
<dbReference type="GO" id="GO:0005829">
    <property type="term" value="C:cytosol"/>
    <property type="evidence" value="ECO:0007669"/>
    <property type="project" value="TreeGrafter"/>
</dbReference>
<evidence type="ECO:0000256" key="1">
    <source>
        <dbReference type="ARBA" id="ARBA00022679"/>
    </source>
</evidence>
<dbReference type="RefSeq" id="WP_085284730.1">
    <property type="nucleotide sequence ID" value="NZ_FOBI01000006.1"/>
</dbReference>
<keyword evidence="3" id="KW-0547">Nucleotide-binding</keyword>
<dbReference type="Gene3D" id="3.40.367.20">
    <property type="match status" value="1"/>
</dbReference>
<dbReference type="NCBIfam" id="NF001416">
    <property type="entry name" value="PRK00292.1-3"/>
    <property type="match status" value="1"/>
</dbReference>
<evidence type="ECO:0000256" key="4">
    <source>
        <dbReference type="RuleBase" id="RU004046"/>
    </source>
</evidence>
<gene>
    <name evidence="3" type="primary">glk</name>
    <name evidence="5" type="ORF">SAMN05216262_10641</name>
</gene>
<comment type="catalytic activity">
    <reaction evidence="3">
        <text>D-glucose + ATP = D-glucose 6-phosphate + ADP + H(+)</text>
        <dbReference type="Rhea" id="RHEA:17825"/>
        <dbReference type="ChEBI" id="CHEBI:4167"/>
        <dbReference type="ChEBI" id="CHEBI:15378"/>
        <dbReference type="ChEBI" id="CHEBI:30616"/>
        <dbReference type="ChEBI" id="CHEBI:61548"/>
        <dbReference type="ChEBI" id="CHEBI:456216"/>
        <dbReference type="EC" id="2.7.1.2"/>
    </reaction>
</comment>
<dbReference type="EC" id="2.7.1.2" evidence="3"/>
<evidence type="ECO:0000313" key="6">
    <source>
        <dbReference type="Proteomes" id="UP000199297"/>
    </source>
</evidence>
<evidence type="ECO:0000313" key="5">
    <source>
        <dbReference type="EMBL" id="SEL11648.1"/>
    </source>
</evidence>
<dbReference type="GO" id="GO:0004340">
    <property type="term" value="F:glucokinase activity"/>
    <property type="evidence" value="ECO:0007669"/>
    <property type="project" value="UniProtKB-UniRule"/>
</dbReference>
<dbReference type="OrthoDB" id="9800595at2"/>
<feature type="binding site" evidence="3">
    <location>
        <begin position="10"/>
        <end position="15"/>
    </location>
    <ligand>
        <name>ATP</name>
        <dbReference type="ChEBI" id="CHEBI:30616"/>
    </ligand>
</feature>
<name>A0A1H7MLA8_9GAMM</name>
<keyword evidence="3" id="KW-0324">Glycolysis</keyword>
<keyword evidence="1 3" id="KW-0808">Transferase</keyword>
<dbReference type="Pfam" id="PF02685">
    <property type="entry name" value="Glucokinase"/>
    <property type="match status" value="1"/>
</dbReference>
<dbReference type="SUPFAM" id="SSF53067">
    <property type="entry name" value="Actin-like ATPase domain"/>
    <property type="match status" value="1"/>
</dbReference>
<keyword evidence="3" id="KW-0067">ATP-binding</keyword>
<keyword evidence="2 3" id="KW-0418">Kinase</keyword>
<dbReference type="AlphaFoldDB" id="A0A1H7MLA8"/>
<comment type="subcellular location">
    <subcellularLocation>
        <location evidence="3">Cytoplasm</location>
    </subcellularLocation>
</comment>